<dbReference type="STRING" id="1618659.UV11_C0008G0025"/>
<accession>A0A0G1BQF9</accession>
<protein>
    <submittedName>
        <fullName evidence="1">Uncharacterized protein</fullName>
    </submittedName>
</protein>
<dbReference type="Proteomes" id="UP000034036">
    <property type="component" value="Unassembled WGS sequence"/>
</dbReference>
<dbReference type="EMBL" id="LCDF01000008">
    <property type="protein sequence ID" value="KKS48486.1"/>
    <property type="molecule type" value="Genomic_DNA"/>
</dbReference>
<sequence length="444" mass="50548">MRSKVKVPDNGIFMAERFEPQSPAQIETEKKPHLMDVFPMGDGFLEHYRAIEGKEQKTIEIMQDVVYTFLDQELKNTRIFKSEALGAEFPFTVVSVKELAAEIFLHYENLSEVQILAEKKDEERDEGKRETQKMEFIMSSFSSLRGGSQFAYAEFAIHQAIKLLPRAIESLKNGKELEDYKIYTLGSPTNELGNMEENFSLQFKEKPFEAIGKLYAECVSSELSKLDEKEKNASITFKGVSMGASMAAETAALLIQENKVTQETGRGDLPKLALNMYVPAALNESFLRKLQVPLGFVAEGIYQFATEHGVRKVILGQGEFFDKMYRVLPENIRPRMDQSQIKRKTEGLGALKKAVMSGSPLPEKIKVSETVGVYDPLMFSMDRKRQYDRRVTERAGSLGANILPSKKGERIFGLKMTHRVPFFRNNEFKRWDKLAEIISSLKKQ</sequence>
<comment type="caution">
    <text evidence="1">The sequence shown here is derived from an EMBL/GenBank/DDBJ whole genome shotgun (WGS) entry which is preliminary data.</text>
</comment>
<name>A0A0G1BQF9_9BACT</name>
<organism evidence="1 2">
    <name type="scientific">Candidatus Giovannonibacteria bacterium GW2011_GWF2_42_19</name>
    <dbReference type="NCBI Taxonomy" id="1618659"/>
    <lineage>
        <taxon>Bacteria</taxon>
        <taxon>Candidatus Giovannoniibacteriota</taxon>
    </lineage>
</organism>
<proteinExistence type="predicted"/>
<evidence type="ECO:0000313" key="1">
    <source>
        <dbReference type="EMBL" id="KKS48486.1"/>
    </source>
</evidence>
<reference evidence="1 2" key="1">
    <citation type="journal article" date="2015" name="Nature">
        <title>rRNA introns, odd ribosomes, and small enigmatic genomes across a large radiation of phyla.</title>
        <authorList>
            <person name="Brown C.T."/>
            <person name="Hug L.A."/>
            <person name="Thomas B.C."/>
            <person name="Sharon I."/>
            <person name="Castelle C.J."/>
            <person name="Singh A."/>
            <person name="Wilkins M.J."/>
            <person name="Williams K.H."/>
            <person name="Banfield J.F."/>
        </authorList>
    </citation>
    <scope>NUCLEOTIDE SEQUENCE [LARGE SCALE GENOMIC DNA]</scope>
</reference>
<gene>
    <name evidence="1" type="ORF">UV11_C0008G0025</name>
</gene>
<evidence type="ECO:0000313" key="2">
    <source>
        <dbReference type="Proteomes" id="UP000034036"/>
    </source>
</evidence>
<dbReference type="AlphaFoldDB" id="A0A0G1BQF9"/>